<dbReference type="PANTHER" id="PTHR43537:SF45">
    <property type="entry name" value="GNTR FAMILY REGULATORY PROTEIN"/>
    <property type="match status" value="1"/>
</dbReference>
<dbReference type="SUPFAM" id="SSF46785">
    <property type="entry name" value="Winged helix' DNA-binding domain"/>
    <property type="match status" value="1"/>
</dbReference>
<dbReference type="EMBL" id="QKOE01000028">
    <property type="protein sequence ID" value="PZA14524.1"/>
    <property type="molecule type" value="Genomic_DNA"/>
</dbReference>
<dbReference type="PRINTS" id="PR00035">
    <property type="entry name" value="HTHGNTR"/>
</dbReference>
<accession>A0A323UPV8</accession>
<dbReference type="PANTHER" id="PTHR43537">
    <property type="entry name" value="TRANSCRIPTIONAL REGULATOR, GNTR FAMILY"/>
    <property type="match status" value="1"/>
</dbReference>
<gene>
    <name evidence="5" type="ORF">DNK49_21280</name>
</gene>
<dbReference type="SMART" id="SM00895">
    <property type="entry name" value="FCD"/>
    <property type="match status" value="1"/>
</dbReference>
<evidence type="ECO:0000256" key="2">
    <source>
        <dbReference type="ARBA" id="ARBA00023125"/>
    </source>
</evidence>
<dbReference type="InterPro" id="IPR008920">
    <property type="entry name" value="TF_FadR/GntR_C"/>
</dbReference>
<dbReference type="GO" id="GO:0003700">
    <property type="term" value="F:DNA-binding transcription factor activity"/>
    <property type="evidence" value="ECO:0007669"/>
    <property type="project" value="InterPro"/>
</dbReference>
<keyword evidence="1" id="KW-0805">Transcription regulation</keyword>
<dbReference type="Gene3D" id="1.10.10.10">
    <property type="entry name" value="Winged helix-like DNA-binding domain superfamily/Winged helix DNA-binding domain"/>
    <property type="match status" value="1"/>
</dbReference>
<dbReference type="RefSeq" id="WP_110529646.1">
    <property type="nucleotide sequence ID" value="NZ_QKOE01000028.1"/>
</dbReference>
<sequence>MSASSPAVSKANALADQVYQRLKDDIFNFVLLPGDRFTESEMAARCGVSRTPVRDALYRLEREGYLQVAFRSGWSVRPFDFKRFDQLYDLRIVLELAAVARLCESETAADLATLQGVWAVPRDERETDGKRVGELDEAFHQGLVLATGNLEMARVHQDVTEKIRIIRRLDFTRDRRIDATYDEHQEILRLITQRKGANAAINLRSHIEASKAEVHKITLHMLYEARERGLVGTG</sequence>
<dbReference type="SUPFAM" id="SSF48008">
    <property type="entry name" value="GntR ligand-binding domain-like"/>
    <property type="match status" value="1"/>
</dbReference>
<dbReference type="PROSITE" id="PS50949">
    <property type="entry name" value="HTH_GNTR"/>
    <property type="match status" value="1"/>
</dbReference>
<dbReference type="CDD" id="cd07377">
    <property type="entry name" value="WHTH_GntR"/>
    <property type="match status" value="1"/>
</dbReference>
<evidence type="ECO:0000259" key="4">
    <source>
        <dbReference type="PROSITE" id="PS50949"/>
    </source>
</evidence>
<dbReference type="InterPro" id="IPR000524">
    <property type="entry name" value="Tscrpt_reg_HTH_GntR"/>
</dbReference>
<protein>
    <submittedName>
        <fullName evidence="5">GntR family transcriptional regulator</fullName>
    </submittedName>
</protein>
<keyword evidence="6" id="KW-1185">Reference proteome</keyword>
<dbReference type="Pfam" id="PF00392">
    <property type="entry name" value="GntR"/>
    <property type="match status" value="1"/>
</dbReference>
<dbReference type="GO" id="GO:0003677">
    <property type="term" value="F:DNA binding"/>
    <property type="evidence" value="ECO:0007669"/>
    <property type="project" value="UniProtKB-KW"/>
</dbReference>
<evidence type="ECO:0000256" key="3">
    <source>
        <dbReference type="ARBA" id="ARBA00023163"/>
    </source>
</evidence>
<reference evidence="5 6" key="1">
    <citation type="submission" date="2018-06" db="EMBL/GenBank/DDBJ databases">
        <title>Azoarcus communis strain SWub3 genome.</title>
        <authorList>
            <person name="Zorraquino Salvo V."/>
            <person name="Toubiana D."/>
            <person name="Blumwald E."/>
        </authorList>
    </citation>
    <scope>NUCLEOTIDE SEQUENCE [LARGE SCALE GENOMIC DNA]</scope>
    <source>
        <strain evidence="5 6">SWub3</strain>
    </source>
</reference>
<dbReference type="InterPro" id="IPR011711">
    <property type="entry name" value="GntR_C"/>
</dbReference>
<comment type="caution">
    <text evidence="5">The sequence shown here is derived from an EMBL/GenBank/DDBJ whole genome shotgun (WGS) entry which is preliminary data.</text>
</comment>
<dbReference type="SMART" id="SM00345">
    <property type="entry name" value="HTH_GNTR"/>
    <property type="match status" value="1"/>
</dbReference>
<proteinExistence type="predicted"/>
<evidence type="ECO:0000256" key="1">
    <source>
        <dbReference type="ARBA" id="ARBA00023015"/>
    </source>
</evidence>
<keyword evidence="3" id="KW-0804">Transcription</keyword>
<organism evidence="5 6">
    <name type="scientific">Parazoarcus communis SWub3 = DSM 12120</name>
    <dbReference type="NCBI Taxonomy" id="1121029"/>
    <lineage>
        <taxon>Bacteria</taxon>
        <taxon>Pseudomonadati</taxon>
        <taxon>Pseudomonadota</taxon>
        <taxon>Betaproteobacteria</taxon>
        <taxon>Rhodocyclales</taxon>
        <taxon>Zoogloeaceae</taxon>
        <taxon>Parazoarcus</taxon>
    </lineage>
</organism>
<keyword evidence="2" id="KW-0238">DNA-binding</keyword>
<evidence type="ECO:0000313" key="5">
    <source>
        <dbReference type="EMBL" id="PZA14524.1"/>
    </source>
</evidence>
<dbReference type="OrthoDB" id="9799812at2"/>
<evidence type="ECO:0000313" key="6">
    <source>
        <dbReference type="Proteomes" id="UP000248259"/>
    </source>
</evidence>
<name>A0A323UPV8_9RHOO</name>
<dbReference type="Pfam" id="PF07729">
    <property type="entry name" value="FCD"/>
    <property type="match status" value="1"/>
</dbReference>
<dbReference type="InterPro" id="IPR036390">
    <property type="entry name" value="WH_DNA-bd_sf"/>
</dbReference>
<dbReference type="AlphaFoldDB" id="A0A323UPV8"/>
<feature type="domain" description="HTH gntR-type" evidence="4">
    <location>
        <begin position="12"/>
        <end position="79"/>
    </location>
</feature>
<dbReference type="Proteomes" id="UP000248259">
    <property type="component" value="Unassembled WGS sequence"/>
</dbReference>
<dbReference type="Gene3D" id="1.20.120.530">
    <property type="entry name" value="GntR ligand-binding domain-like"/>
    <property type="match status" value="1"/>
</dbReference>
<dbReference type="InterPro" id="IPR036388">
    <property type="entry name" value="WH-like_DNA-bd_sf"/>
</dbReference>